<feature type="compositionally biased region" description="Polar residues" evidence="1">
    <location>
        <begin position="187"/>
        <end position="214"/>
    </location>
</feature>
<keyword evidence="4" id="KW-1185">Reference proteome</keyword>
<sequence>MGARTGACIKVDSTGWNAEQRVGGRVTAPAITQYEIDDGDAVLYAPPSPPKTLSRLLFFQSPVYPYDGAGEPSQALPVNPRPTFTPSSASNSNKIATGTIIGAVFGGIAAALAILGIILIVWRKKKQRSPSRQLNTSGGDDSDNDYLPSYEYTPFRRSAAMIQDFEQASTSSITPYEDMRRRESESEPFSATSRDNSTMTSKLELLTSGTTQPEPSFGVIPPMKMREAFRGGGARQQELPLYSC</sequence>
<protein>
    <submittedName>
        <fullName evidence="3">Uncharacterized protein</fullName>
    </submittedName>
</protein>
<dbReference type="Proteomes" id="UP000284842">
    <property type="component" value="Unassembled WGS sequence"/>
</dbReference>
<name>A0A409YG64_9AGAR</name>
<feature type="transmembrane region" description="Helical" evidence="2">
    <location>
        <begin position="100"/>
        <end position="122"/>
    </location>
</feature>
<evidence type="ECO:0000256" key="2">
    <source>
        <dbReference type="SAM" id="Phobius"/>
    </source>
</evidence>
<organism evidence="3 4">
    <name type="scientific">Panaeolus cyanescens</name>
    <dbReference type="NCBI Taxonomy" id="181874"/>
    <lineage>
        <taxon>Eukaryota</taxon>
        <taxon>Fungi</taxon>
        <taxon>Dikarya</taxon>
        <taxon>Basidiomycota</taxon>
        <taxon>Agaricomycotina</taxon>
        <taxon>Agaricomycetes</taxon>
        <taxon>Agaricomycetidae</taxon>
        <taxon>Agaricales</taxon>
        <taxon>Agaricineae</taxon>
        <taxon>Galeropsidaceae</taxon>
        <taxon>Panaeolus</taxon>
    </lineage>
</organism>
<evidence type="ECO:0000256" key="1">
    <source>
        <dbReference type="SAM" id="MobiDB-lite"/>
    </source>
</evidence>
<reference evidence="3 4" key="1">
    <citation type="journal article" date="2018" name="Evol. Lett.">
        <title>Horizontal gene cluster transfer increased hallucinogenic mushroom diversity.</title>
        <authorList>
            <person name="Reynolds H.T."/>
            <person name="Vijayakumar V."/>
            <person name="Gluck-Thaler E."/>
            <person name="Korotkin H.B."/>
            <person name="Matheny P.B."/>
            <person name="Slot J.C."/>
        </authorList>
    </citation>
    <scope>NUCLEOTIDE SEQUENCE [LARGE SCALE GENOMIC DNA]</scope>
    <source>
        <strain evidence="3 4">2629</strain>
    </source>
</reference>
<feature type="region of interest" description="Disordered" evidence="1">
    <location>
        <begin position="166"/>
        <end position="244"/>
    </location>
</feature>
<evidence type="ECO:0000313" key="4">
    <source>
        <dbReference type="Proteomes" id="UP000284842"/>
    </source>
</evidence>
<proteinExistence type="predicted"/>
<keyword evidence="2" id="KW-0472">Membrane</keyword>
<dbReference type="InParanoid" id="A0A409YG64"/>
<gene>
    <name evidence="3" type="ORF">CVT24_011146</name>
</gene>
<keyword evidence="2" id="KW-0812">Transmembrane</keyword>
<feature type="compositionally biased region" description="Polar residues" evidence="1">
    <location>
        <begin position="130"/>
        <end position="139"/>
    </location>
</feature>
<evidence type="ECO:0000313" key="3">
    <source>
        <dbReference type="EMBL" id="PPR01978.1"/>
    </source>
</evidence>
<keyword evidence="2" id="KW-1133">Transmembrane helix</keyword>
<feature type="region of interest" description="Disordered" evidence="1">
    <location>
        <begin position="129"/>
        <end position="149"/>
    </location>
</feature>
<dbReference type="OrthoDB" id="3265734at2759"/>
<accession>A0A409YG64</accession>
<dbReference type="AlphaFoldDB" id="A0A409YG64"/>
<comment type="caution">
    <text evidence="3">The sequence shown here is derived from an EMBL/GenBank/DDBJ whole genome shotgun (WGS) entry which is preliminary data.</text>
</comment>
<dbReference type="EMBL" id="NHTK01001197">
    <property type="protein sequence ID" value="PPR01978.1"/>
    <property type="molecule type" value="Genomic_DNA"/>
</dbReference>